<sequence length="529" mass="58674">MRPEHAVILGHSLVESSKIELRVPMSQHVDAPIAVTEHQRTRLTEEDHVRIKRKTDMAILPVLVWIYFLQVLDKAVLGTGSLFNLREDTGMHGNQYSWVGSISPIAQLAWQPFSTWLIVKVPHRILMPTLTLGWGISQACMAGCRDFVSLLVARFFLGLFEGGCLPLFSVITSQWYRRAEQPIRVAIWYSTNGAATITASVLAYVLGHIPSAVMKPWQITFLFTGLVTIASSPWAYWRLDNNISSARFLTERERQQAAERLHFNQTSAVSREFKWSQVWEAVLEPKSYLWIAMSVLVNIGASVAVVFGPLVVSSFGFDKFRTSLLNIPFGAIQALVILASCWAAQKAKLKSVALASFMIPVIVGVVILYVLDRKPSDRAPLLVSYYLLACLFSGNPLIVSWIIGNTAGTTKQSVNMALYQAGSSVGNIVGPLLFNEKDAPVYHRGLRAVLGVFVALIMSIGIQVINLMVLNKLQSQTRVNRGKQATIDDRSMANKYHSGGSGKDADGELGQQASLDLTDRQNDEFVYIY</sequence>
<evidence type="ECO:0000313" key="9">
    <source>
        <dbReference type="EMBL" id="EEH08745.1"/>
    </source>
</evidence>
<dbReference type="HOGENOM" id="CLU_001265_0_5_1"/>
<feature type="transmembrane region" description="Helical" evidence="7">
    <location>
        <begin position="288"/>
        <end position="312"/>
    </location>
</feature>
<proteinExistence type="inferred from homology"/>
<dbReference type="SUPFAM" id="SSF103473">
    <property type="entry name" value="MFS general substrate transporter"/>
    <property type="match status" value="1"/>
</dbReference>
<feature type="domain" description="Major facilitator superfamily (MFS) profile" evidence="8">
    <location>
        <begin position="59"/>
        <end position="478"/>
    </location>
</feature>
<keyword evidence="2" id="KW-0813">Transport</keyword>
<keyword evidence="4 7" id="KW-1133">Transmembrane helix</keyword>
<evidence type="ECO:0000313" key="10">
    <source>
        <dbReference type="Proteomes" id="UP000001631"/>
    </source>
</evidence>
<dbReference type="InterPro" id="IPR011701">
    <property type="entry name" value="MFS"/>
</dbReference>
<dbReference type="PANTHER" id="PTHR43791:SF16">
    <property type="entry name" value="TRANSPORTER, PUTATIVE (AFU_ORTHOLOGUE AFUA_3G01840)-RELATED"/>
    <property type="match status" value="1"/>
</dbReference>
<dbReference type="GO" id="GO:0016020">
    <property type="term" value="C:membrane"/>
    <property type="evidence" value="ECO:0007669"/>
    <property type="project" value="UniProtKB-SubCell"/>
</dbReference>
<dbReference type="VEuPathDB" id="FungiDB:I7I50_10862"/>
<feature type="transmembrane region" description="Helical" evidence="7">
    <location>
        <begin position="446"/>
        <end position="470"/>
    </location>
</feature>
<dbReference type="InterPro" id="IPR020846">
    <property type="entry name" value="MFS_dom"/>
</dbReference>
<evidence type="ECO:0000256" key="3">
    <source>
        <dbReference type="ARBA" id="ARBA00022692"/>
    </source>
</evidence>
<feature type="transmembrane region" description="Helical" evidence="7">
    <location>
        <begin position="324"/>
        <end position="345"/>
    </location>
</feature>
<dbReference type="InterPro" id="IPR036259">
    <property type="entry name" value="MFS_trans_sf"/>
</dbReference>
<name>C0NIM5_AJECG</name>
<evidence type="ECO:0000256" key="5">
    <source>
        <dbReference type="ARBA" id="ARBA00023136"/>
    </source>
</evidence>
<feature type="transmembrane region" description="Helical" evidence="7">
    <location>
        <begin position="219"/>
        <end position="237"/>
    </location>
</feature>
<feature type="transmembrane region" description="Helical" evidence="7">
    <location>
        <begin position="416"/>
        <end position="434"/>
    </location>
</feature>
<dbReference type="InParanoid" id="C0NIM5"/>
<dbReference type="RefSeq" id="XP_045289226.1">
    <property type="nucleotide sequence ID" value="XM_045429331.1"/>
</dbReference>
<evidence type="ECO:0000256" key="4">
    <source>
        <dbReference type="ARBA" id="ARBA00022989"/>
    </source>
</evidence>
<comment type="similarity">
    <text evidence="6">Belongs to the major facilitator superfamily. Allantoate permease family.</text>
</comment>
<gene>
    <name evidence="9" type="ORF">HCBG_02282</name>
</gene>
<keyword evidence="5 7" id="KW-0472">Membrane</keyword>
<dbReference type="FunCoup" id="C0NIM5">
    <property type="interactions" value="112"/>
</dbReference>
<evidence type="ECO:0000256" key="2">
    <source>
        <dbReference type="ARBA" id="ARBA00022448"/>
    </source>
</evidence>
<accession>C0NIM5</accession>
<dbReference type="FunFam" id="1.20.1250.20:FF:000064">
    <property type="entry name" value="MFS allantoate transporter"/>
    <property type="match status" value="1"/>
</dbReference>
<reference evidence="9" key="1">
    <citation type="submission" date="2009-02" db="EMBL/GenBank/DDBJ databases">
        <title>The Genome Sequence of Ajellomyces capsulatus strain G186AR.</title>
        <authorList>
            <consortium name="The Broad Institute Genome Sequencing Platform"/>
            <person name="Champion M."/>
            <person name="Cuomo C."/>
            <person name="Ma L.-J."/>
            <person name="Henn M.R."/>
            <person name="Sil A."/>
            <person name="Goldman B."/>
            <person name="Young S.K."/>
            <person name="Kodira C.D."/>
            <person name="Zeng Q."/>
            <person name="Koehrsen M."/>
            <person name="Alvarado L."/>
            <person name="Berlin A."/>
            <person name="Borenstein D."/>
            <person name="Chen Z."/>
            <person name="Engels R."/>
            <person name="Freedman E."/>
            <person name="Gellesch M."/>
            <person name="Goldberg J."/>
            <person name="Griggs A."/>
            <person name="Gujja S."/>
            <person name="Heiman D."/>
            <person name="Hepburn T."/>
            <person name="Howarth C."/>
            <person name="Jen D."/>
            <person name="Larson L."/>
            <person name="Lewis B."/>
            <person name="Mehta T."/>
            <person name="Park D."/>
            <person name="Pearson M."/>
            <person name="Roberts A."/>
            <person name="Saif S."/>
            <person name="Shea T."/>
            <person name="Shenoy N."/>
            <person name="Sisk P."/>
            <person name="Stolte C."/>
            <person name="Sykes S."/>
            <person name="Walk T."/>
            <person name="White J."/>
            <person name="Yandava C."/>
            <person name="Klein B."/>
            <person name="McEwen J.G."/>
            <person name="Puccia R."/>
            <person name="Goldman G.H."/>
            <person name="Felipe M.S."/>
            <person name="Nino-Vega G."/>
            <person name="San-Blas G."/>
            <person name="Taylor J."/>
            <person name="Mendoza L."/>
            <person name="Galagan J."/>
            <person name="Nusbaum C."/>
            <person name="Birren B."/>
        </authorList>
    </citation>
    <scope>NUCLEOTIDE SEQUENCE</scope>
    <source>
        <strain evidence="9">G186AR</strain>
    </source>
</reference>
<evidence type="ECO:0000259" key="8">
    <source>
        <dbReference type="PROSITE" id="PS50850"/>
    </source>
</evidence>
<dbReference type="Gene3D" id="1.20.1250.20">
    <property type="entry name" value="MFS general substrate transporter like domains"/>
    <property type="match status" value="1"/>
</dbReference>
<dbReference type="Proteomes" id="UP000001631">
    <property type="component" value="Unassembled WGS sequence"/>
</dbReference>
<evidence type="ECO:0000256" key="7">
    <source>
        <dbReference type="SAM" id="Phobius"/>
    </source>
</evidence>
<feature type="transmembrane region" description="Helical" evidence="7">
    <location>
        <begin position="155"/>
        <end position="175"/>
    </location>
</feature>
<dbReference type="PANTHER" id="PTHR43791">
    <property type="entry name" value="PERMEASE-RELATED"/>
    <property type="match status" value="1"/>
</dbReference>
<dbReference type="FunFam" id="1.20.1250.20:FF:000295">
    <property type="entry name" value="Unplaced genomic scaffold supercont1.7, whole genome shotgun sequence"/>
    <property type="match status" value="1"/>
</dbReference>
<keyword evidence="10" id="KW-1185">Reference proteome</keyword>
<comment type="subcellular location">
    <subcellularLocation>
        <location evidence="1">Membrane</location>
        <topology evidence="1">Multi-pass membrane protein</topology>
    </subcellularLocation>
</comment>
<keyword evidence="3 7" id="KW-0812">Transmembrane</keyword>
<evidence type="ECO:0000256" key="6">
    <source>
        <dbReference type="ARBA" id="ARBA00037968"/>
    </source>
</evidence>
<dbReference type="STRING" id="447093.C0NIM5"/>
<dbReference type="PROSITE" id="PS50850">
    <property type="entry name" value="MFS"/>
    <property type="match status" value="1"/>
</dbReference>
<feature type="transmembrane region" description="Helical" evidence="7">
    <location>
        <begin position="187"/>
        <end position="207"/>
    </location>
</feature>
<dbReference type="GeneID" id="69035298"/>
<protein>
    <recommendedName>
        <fullName evidence="8">Major facilitator superfamily (MFS) profile domain-containing protein</fullName>
    </recommendedName>
</protein>
<dbReference type="GO" id="GO:0022857">
    <property type="term" value="F:transmembrane transporter activity"/>
    <property type="evidence" value="ECO:0007669"/>
    <property type="project" value="InterPro"/>
</dbReference>
<feature type="transmembrane region" description="Helical" evidence="7">
    <location>
        <begin position="383"/>
        <end position="404"/>
    </location>
</feature>
<dbReference type="AlphaFoldDB" id="C0NIM5"/>
<feature type="transmembrane region" description="Helical" evidence="7">
    <location>
        <begin position="351"/>
        <end position="371"/>
    </location>
</feature>
<dbReference type="Pfam" id="PF07690">
    <property type="entry name" value="MFS_1"/>
    <property type="match status" value="1"/>
</dbReference>
<dbReference type="EMBL" id="GG663365">
    <property type="protein sequence ID" value="EEH08745.1"/>
    <property type="molecule type" value="Genomic_DNA"/>
</dbReference>
<organism evidence="9 10">
    <name type="scientific">Ajellomyces capsulatus (strain G186AR / H82 / ATCC MYA-2454 / RMSCC 2432)</name>
    <name type="common">Darling's disease fungus</name>
    <name type="synonym">Histoplasma capsulatum</name>
    <dbReference type="NCBI Taxonomy" id="447093"/>
    <lineage>
        <taxon>Eukaryota</taxon>
        <taxon>Fungi</taxon>
        <taxon>Dikarya</taxon>
        <taxon>Ascomycota</taxon>
        <taxon>Pezizomycotina</taxon>
        <taxon>Eurotiomycetes</taxon>
        <taxon>Eurotiomycetidae</taxon>
        <taxon>Onygenales</taxon>
        <taxon>Ajellomycetaceae</taxon>
        <taxon>Histoplasma</taxon>
    </lineage>
</organism>
<evidence type="ECO:0000256" key="1">
    <source>
        <dbReference type="ARBA" id="ARBA00004141"/>
    </source>
</evidence>